<accession>A0A6G7PVP7</accession>
<sequence length="145" mass="16221">MGFLFVYGVSVSWAIDEEILLLLGITSNFHYNPAGKPDPFVPFYLPESQPKKSRFRTSPLESFPLSQFRLTAVVFSEGQAMAMLEDPTGRGYLVRRGTLVGVERAKVSRITSNSLVLEIRTKAWGREIVKKIELKLKIGGEDNNG</sequence>
<dbReference type="Gene3D" id="2.30.30.830">
    <property type="match status" value="1"/>
</dbReference>
<organism evidence="1 2">
    <name type="scientific">Thermosulfuriphilus ammonigenes</name>
    <dbReference type="NCBI Taxonomy" id="1936021"/>
    <lineage>
        <taxon>Bacteria</taxon>
        <taxon>Pseudomonadati</taxon>
        <taxon>Thermodesulfobacteriota</taxon>
        <taxon>Thermodesulfobacteria</taxon>
        <taxon>Thermodesulfobacteriales</taxon>
        <taxon>Thermodesulfobacteriaceae</taxon>
        <taxon>Thermosulfuriphilus</taxon>
    </lineage>
</organism>
<evidence type="ECO:0008006" key="3">
    <source>
        <dbReference type="Google" id="ProtNLM"/>
    </source>
</evidence>
<dbReference type="EMBL" id="CP048877">
    <property type="protein sequence ID" value="QIJ71518.1"/>
    <property type="molecule type" value="Genomic_DNA"/>
</dbReference>
<reference evidence="1 2" key="1">
    <citation type="submission" date="2020-02" db="EMBL/GenBank/DDBJ databases">
        <title>Genome analysis of Thermosulfuriphilus ammonigenes ST65T, an anaerobic thermophilic chemolithoautotrophic bacterium isolated from a deep-sea hydrothermal vent.</title>
        <authorList>
            <person name="Slobodkina G."/>
            <person name="Allioux M."/>
            <person name="Merkel A."/>
            <person name="Alain K."/>
            <person name="Jebbar M."/>
            <person name="Slobodkin A."/>
        </authorList>
    </citation>
    <scope>NUCLEOTIDE SEQUENCE [LARGE SCALE GENOMIC DNA]</scope>
    <source>
        <strain evidence="1 2">ST65</strain>
    </source>
</reference>
<dbReference type="InterPro" id="IPR007446">
    <property type="entry name" value="PilP"/>
</dbReference>
<proteinExistence type="predicted"/>
<dbReference type="Proteomes" id="UP000502179">
    <property type="component" value="Chromosome"/>
</dbReference>
<protein>
    <recommendedName>
        <fullName evidence="3">Pilus assembly protein PilP</fullName>
    </recommendedName>
</protein>
<evidence type="ECO:0000313" key="1">
    <source>
        <dbReference type="EMBL" id="QIJ71518.1"/>
    </source>
</evidence>
<dbReference type="KEGG" id="tav:G4V39_04150"/>
<gene>
    <name evidence="1" type="ORF">G4V39_04150</name>
</gene>
<evidence type="ECO:0000313" key="2">
    <source>
        <dbReference type="Proteomes" id="UP000502179"/>
    </source>
</evidence>
<dbReference type="AlphaFoldDB" id="A0A6G7PVP7"/>
<dbReference type="Pfam" id="PF04351">
    <property type="entry name" value="PilP"/>
    <property type="match status" value="1"/>
</dbReference>
<name>A0A6G7PVP7_9BACT</name>
<keyword evidence="2" id="KW-1185">Reference proteome</keyword>